<keyword evidence="3 6" id="KW-0812">Transmembrane</keyword>
<feature type="transmembrane region" description="Helical" evidence="6">
    <location>
        <begin position="60"/>
        <end position="81"/>
    </location>
</feature>
<keyword evidence="7" id="KW-0732">Signal</keyword>
<feature type="transmembrane region" description="Helical" evidence="6">
    <location>
        <begin position="304"/>
        <end position="323"/>
    </location>
</feature>
<dbReference type="GO" id="GO:0015205">
    <property type="term" value="F:nucleobase transmembrane transporter activity"/>
    <property type="evidence" value="ECO:0007669"/>
    <property type="project" value="TreeGrafter"/>
</dbReference>
<keyword evidence="5 6" id="KW-0472">Membrane</keyword>
<keyword evidence="9" id="KW-1185">Reference proteome</keyword>
<comment type="similarity">
    <text evidence="2">Belongs to the purine-cytosine permease (2.A.39) family.</text>
</comment>
<feature type="transmembrane region" description="Helical" evidence="6">
    <location>
        <begin position="27"/>
        <end position="48"/>
    </location>
</feature>
<reference evidence="8 9" key="1">
    <citation type="submission" date="2015-05" db="EMBL/GenBank/DDBJ databases">
        <title>Distinctive expansion of gene families associated with plant cell wall degradation and secondary metabolism in the genomes of grapevine trunk pathogens.</title>
        <authorList>
            <person name="Lawrence D.P."/>
            <person name="Travadon R."/>
            <person name="Rolshausen P.E."/>
            <person name="Baumgartner K."/>
        </authorList>
    </citation>
    <scope>NUCLEOTIDE SEQUENCE [LARGE SCALE GENOMIC DNA]</scope>
    <source>
        <strain evidence="8">UCRPC4</strain>
    </source>
</reference>
<evidence type="ECO:0000256" key="5">
    <source>
        <dbReference type="ARBA" id="ARBA00023136"/>
    </source>
</evidence>
<comment type="caution">
    <text evidence="8">The sequence shown here is derived from an EMBL/GenBank/DDBJ whole genome shotgun (WGS) entry which is preliminary data.</text>
</comment>
<reference evidence="8 9" key="2">
    <citation type="submission" date="2015-05" db="EMBL/GenBank/DDBJ databases">
        <authorList>
            <person name="Morales-Cruz A."/>
            <person name="Amrine K.C."/>
            <person name="Cantu D."/>
        </authorList>
    </citation>
    <scope>NUCLEOTIDE SEQUENCE [LARGE SCALE GENOMIC DNA]</scope>
    <source>
        <strain evidence="8">UCRPC4</strain>
    </source>
</reference>
<name>A0A0G2ET41_PHACM</name>
<evidence type="ECO:0000256" key="4">
    <source>
        <dbReference type="ARBA" id="ARBA00022989"/>
    </source>
</evidence>
<evidence type="ECO:0000256" key="6">
    <source>
        <dbReference type="SAM" id="Phobius"/>
    </source>
</evidence>
<feature type="transmembrane region" description="Helical" evidence="6">
    <location>
        <begin position="101"/>
        <end position="126"/>
    </location>
</feature>
<feature type="transmembrane region" description="Helical" evidence="6">
    <location>
        <begin position="274"/>
        <end position="292"/>
    </location>
</feature>
<feature type="transmembrane region" description="Helical" evidence="6">
    <location>
        <begin position="220"/>
        <end position="244"/>
    </location>
</feature>
<dbReference type="InterPro" id="IPR001248">
    <property type="entry name" value="Pur-cyt_permease"/>
</dbReference>
<accession>A0A0G2ET41</accession>
<dbReference type="AlphaFoldDB" id="A0A0G2ET41"/>
<dbReference type="EMBL" id="LCWF01000038">
    <property type="protein sequence ID" value="KKY25887.1"/>
    <property type="molecule type" value="Genomic_DNA"/>
</dbReference>
<organism evidence="8 9">
    <name type="scientific">Phaeomoniella chlamydospora</name>
    <name type="common">Phaeoacremonium chlamydosporum</name>
    <dbReference type="NCBI Taxonomy" id="158046"/>
    <lineage>
        <taxon>Eukaryota</taxon>
        <taxon>Fungi</taxon>
        <taxon>Dikarya</taxon>
        <taxon>Ascomycota</taxon>
        <taxon>Pezizomycotina</taxon>
        <taxon>Eurotiomycetes</taxon>
        <taxon>Chaetothyriomycetidae</taxon>
        <taxon>Phaeomoniellales</taxon>
        <taxon>Phaeomoniellaceae</taxon>
        <taxon>Phaeomoniella</taxon>
    </lineage>
</organism>
<dbReference type="InterPro" id="IPR045225">
    <property type="entry name" value="Uracil/uridine/allantoin_perm"/>
</dbReference>
<dbReference type="Pfam" id="PF02133">
    <property type="entry name" value="Transp_cyt_pur"/>
    <property type="match status" value="1"/>
</dbReference>
<protein>
    <submittedName>
        <fullName evidence="8">Putative allantoin transport</fullName>
    </submittedName>
</protein>
<evidence type="ECO:0000256" key="2">
    <source>
        <dbReference type="ARBA" id="ARBA00008974"/>
    </source>
</evidence>
<evidence type="ECO:0000256" key="1">
    <source>
        <dbReference type="ARBA" id="ARBA00004141"/>
    </source>
</evidence>
<keyword evidence="4 6" id="KW-1133">Transmembrane helix</keyword>
<comment type="subcellular location">
    <subcellularLocation>
        <location evidence="1">Membrane</location>
        <topology evidence="1">Multi-pass membrane protein</topology>
    </subcellularLocation>
</comment>
<dbReference type="PANTHER" id="PTHR30618:SF0">
    <property type="entry name" value="PURINE-URACIL PERMEASE NCS1"/>
    <property type="match status" value="1"/>
</dbReference>
<evidence type="ECO:0000313" key="8">
    <source>
        <dbReference type="EMBL" id="KKY25887.1"/>
    </source>
</evidence>
<evidence type="ECO:0000313" key="9">
    <source>
        <dbReference type="Proteomes" id="UP000053317"/>
    </source>
</evidence>
<dbReference type="PANTHER" id="PTHR30618">
    <property type="entry name" value="NCS1 FAMILY PURINE/PYRIMIDINE TRANSPORTER"/>
    <property type="match status" value="1"/>
</dbReference>
<feature type="transmembrane region" description="Helical" evidence="6">
    <location>
        <begin position="193"/>
        <end position="213"/>
    </location>
</feature>
<dbReference type="GO" id="GO:0005886">
    <property type="term" value="C:plasma membrane"/>
    <property type="evidence" value="ECO:0007669"/>
    <property type="project" value="TreeGrafter"/>
</dbReference>
<dbReference type="Gene3D" id="1.10.4160.10">
    <property type="entry name" value="Hydantoin permease"/>
    <property type="match status" value="1"/>
</dbReference>
<feature type="chain" id="PRO_5002543735" evidence="7">
    <location>
        <begin position="23"/>
        <end position="411"/>
    </location>
</feature>
<feature type="signal peptide" evidence="7">
    <location>
        <begin position="1"/>
        <end position="22"/>
    </location>
</feature>
<proteinExistence type="inferred from homology"/>
<evidence type="ECO:0000256" key="7">
    <source>
        <dbReference type="SAM" id="SignalP"/>
    </source>
</evidence>
<gene>
    <name evidence="8" type="ORF">UCRPC4_g01578</name>
</gene>
<dbReference type="OrthoDB" id="2018619at2759"/>
<sequence length="411" mass="45188">MIAFFLTWLFQFPSAWLHPSKAGPLFVVKSLLSPTAYIVTMIWTVVKFNGVDLQLGKKTVSGSVLAWSFMKAINTVVSGVVPPMVNIADLARYANKPSDAWPLVAGLFISKPLVIIIGLLTTAAGLKEFGVANWNLWDLYTLILENYWSPSTRTLVFLGSFIQAFATIVTNVSSNAIPIGCDLAGLFPNYFTIIRGQILCNLLIWPVVPWLLVNSAKNFITFLGSYLCFITPILACMIVDYWLIRKGNIHIPSLYRPEPGSPYFYHRGFNPRAYAAWAIGVVLVISGIAGSITPGSISQTAVNIYNMGFILSLSAGALSYYIFCRLFPVDIYPSTAAAAEEEVAADHSIPSSWEYMVPTEGFFVDGKDDDVMPEYVREKIGGLRGDILQGVEVEGREHDVVIGGEKDVLKS</sequence>
<feature type="transmembrane region" description="Helical" evidence="6">
    <location>
        <begin position="155"/>
        <end position="173"/>
    </location>
</feature>
<dbReference type="Proteomes" id="UP000053317">
    <property type="component" value="Unassembled WGS sequence"/>
</dbReference>
<evidence type="ECO:0000256" key="3">
    <source>
        <dbReference type="ARBA" id="ARBA00022692"/>
    </source>
</evidence>